<dbReference type="Proteomes" id="UP001149074">
    <property type="component" value="Unassembled WGS sequence"/>
</dbReference>
<keyword evidence="2" id="KW-0418">Kinase</keyword>
<protein>
    <submittedName>
        <fullName evidence="2">Kinase-like protein</fullName>
    </submittedName>
</protein>
<evidence type="ECO:0000259" key="1">
    <source>
        <dbReference type="Pfam" id="PF01636"/>
    </source>
</evidence>
<proteinExistence type="predicted"/>
<dbReference type="PANTHER" id="PTHR21310:SF15">
    <property type="entry name" value="AMINOGLYCOSIDE PHOSPHOTRANSFERASE DOMAIN-CONTAINING PROTEIN"/>
    <property type="match status" value="1"/>
</dbReference>
<keyword evidence="3" id="KW-1185">Reference proteome</keyword>
<gene>
    <name evidence="2" type="ORF">N7532_010477</name>
</gene>
<organism evidence="2 3">
    <name type="scientific">Penicillium argentinense</name>
    <dbReference type="NCBI Taxonomy" id="1131581"/>
    <lineage>
        <taxon>Eukaryota</taxon>
        <taxon>Fungi</taxon>
        <taxon>Dikarya</taxon>
        <taxon>Ascomycota</taxon>
        <taxon>Pezizomycotina</taxon>
        <taxon>Eurotiomycetes</taxon>
        <taxon>Eurotiomycetidae</taxon>
        <taxon>Eurotiales</taxon>
        <taxon>Aspergillaceae</taxon>
        <taxon>Penicillium</taxon>
    </lineage>
</organism>
<name>A0A9W9EPZ0_9EURO</name>
<dbReference type="Pfam" id="PF01636">
    <property type="entry name" value="APH"/>
    <property type="match status" value="1"/>
</dbReference>
<sequence>MTEPPSTEVPYEQQNLHKGHQYIKDGNTLLPCEAPVNPLDLGAGQEVVTVLEKQMGRLVLEWDFSWVTKSGFGVRSAEAEAMRLVFKHTDMPVPEVLFTDFSSDEVITSRSDFFKSDFHPPEGLIGMTIIPGVPLEQNWDTLDDVAKESICLQLWDLISTIRNIPRPPEFEGLYQCAADGSPSRDPMLEDLQKPARPLSSDSELRARIYERYIHCGGTRYENSLLDMLPRSERSVFTHADIAPRNVMVDEQEKITGILDWESAGWYPDYWEYAQILRPAFWGDWSIWMEKTAPQQWDLRGINAARKVLF</sequence>
<dbReference type="OrthoDB" id="2906425at2759"/>
<dbReference type="PANTHER" id="PTHR21310">
    <property type="entry name" value="AMINOGLYCOSIDE PHOSPHOTRANSFERASE-RELATED-RELATED"/>
    <property type="match status" value="1"/>
</dbReference>
<evidence type="ECO:0000313" key="2">
    <source>
        <dbReference type="EMBL" id="KAJ5085706.1"/>
    </source>
</evidence>
<reference evidence="2" key="1">
    <citation type="submission" date="2022-11" db="EMBL/GenBank/DDBJ databases">
        <authorList>
            <person name="Petersen C."/>
        </authorList>
    </citation>
    <scope>NUCLEOTIDE SEQUENCE</scope>
    <source>
        <strain evidence="2">IBT 30761</strain>
    </source>
</reference>
<accession>A0A9W9EPZ0</accession>
<dbReference type="CDD" id="cd05120">
    <property type="entry name" value="APH_ChoK_like"/>
    <property type="match status" value="1"/>
</dbReference>
<dbReference type="InterPro" id="IPR011009">
    <property type="entry name" value="Kinase-like_dom_sf"/>
</dbReference>
<dbReference type="InterPro" id="IPR002575">
    <property type="entry name" value="Aminoglycoside_PTrfase"/>
</dbReference>
<dbReference type="AlphaFoldDB" id="A0A9W9EPZ0"/>
<comment type="caution">
    <text evidence="2">The sequence shown here is derived from an EMBL/GenBank/DDBJ whole genome shotgun (WGS) entry which is preliminary data.</text>
</comment>
<dbReference type="GO" id="GO:0016301">
    <property type="term" value="F:kinase activity"/>
    <property type="evidence" value="ECO:0007669"/>
    <property type="project" value="UniProtKB-KW"/>
</dbReference>
<keyword evidence="2" id="KW-0808">Transferase</keyword>
<evidence type="ECO:0000313" key="3">
    <source>
        <dbReference type="Proteomes" id="UP001149074"/>
    </source>
</evidence>
<dbReference type="InterPro" id="IPR051678">
    <property type="entry name" value="AGP_Transferase"/>
</dbReference>
<dbReference type="RefSeq" id="XP_056470384.1">
    <property type="nucleotide sequence ID" value="XM_056622968.1"/>
</dbReference>
<dbReference type="Gene3D" id="3.90.1200.10">
    <property type="match status" value="1"/>
</dbReference>
<dbReference type="EMBL" id="JAPQKI010000010">
    <property type="protein sequence ID" value="KAJ5085706.1"/>
    <property type="molecule type" value="Genomic_DNA"/>
</dbReference>
<reference evidence="2" key="2">
    <citation type="journal article" date="2023" name="IMA Fungus">
        <title>Comparative genomic study of the Penicillium genus elucidates a diverse pangenome and 15 lateral gene transfer events.</title>
        <authorList>
            <person name="Petersen C."/>
            <person name="Sorensen T."/>
            <person name="Nielsen M.R."/>
            <person name="Sondergaard T.E."/>
            <person name="Sorensen J.L."/>
            <person name="Fitzpatrick D.A."/>
            <person name="Frisvad J.C."/>
            <person name="Nielsen K.L."/>
        </authorList>
    </citation>
    <scope>NUCLEOTIDE SEQUENCE</scope>
    <source>
        <strain evidence="2">IBT 30761</strain>
    </source>
</reference>
<dbReference type="GeneID" id="81361947"/>
<dbReference type="SUPFAM" id="SSF56112">
    <property type="entry name" value="Protein kinase-like (PK-like)"/>
    <property type="match status" value="1"/>
</dbReference>
<feature type="domain" description="Aminoglycoside phosphotransferase" evidence="1">
    <location>
        <begin position="77"/>
        <end position="282"/>
    </location>
</feature>